<accession>A0A396IYK3</accession>
<reference evidence="8" key="1">
    <citation type="journal article" date="2018" name="Nat. Plants">
        <title>Whole-genome landscape of Medicago truncatula symbiotic genes.</title>
        <authorList>
            <person name="Pecrix Y."/>
            <person name="Gamas P."/>
            <person name="Carrere S."/>
        </authorList>
    </citation>
    <scope>NUCLEOTIDE SEQUENCE</scope>
    <source>
        <tissue evidence="8">Leaves</tissue>
    </source>
</reference>
<evidence type="ECO:0000256" key="1">
    <source>
        <dbReference type="ARBA" id="ARBA00004613"/>
    </source>
</evidence>
<evidence type="ECO:0000313" key="8">
    <source>
        <dbReference type="EMBL" id="RHN69175.1"/>
    </source>
</evidence>
<comment type="similarity">
    <text evidence="2">Belongs to the plant rapid alkalinization factor (RALF) family.</text>
</comment>
<evidence type="ECO:0000256" key="2">
    <source>
        <dbReference type="ARBA" id="ARBA00009178"/>
    </source>
</evidence>
<feature type="chain" id="PRO_5017423331" evidence="7">
    <location>
        <begin position="28"/>
        <end position="129"/>
    </location>
</feature>
<comment type="caution">
    <text evidence="8">The sequence shown here is derived from an EMBL/GenBank/DDBJ whole genome shotgun (WGS) entry which is preliminary data.</text>
</comment>
<dbReference type="EMBL" id="PSQE01000003">
    <property type="protein sequence ID" value="RHN69175.1"/>
    <property type="molecule type" value="Genomic_DNA"/>
</dbReference>
<keyword evidence="6" id="KW-1015">Disulfide bond</keyword>
<dbReference type="GO" id="GO:0005179">
    <property type="term" value="F:hormone activity"/>
    <property type="evidence" value="ECO:0007669"/>
    <property type="project" value="UniProtKB-KW"/>
</dbReference>
<proteinExistence type="inferred from homology"/>
<evidence type="ECO:0000256" key="5">
    <source>
        <dbReference type="ARBA" id="ARBA00022729"/>
    </source>
</evidence>
<evidence type="ECO:0000256" key="4">
    <source>
        <dbReference type="ARBA" id="ARBA00022702"/>
    </source>
</evidence>
<evidence type="ECO:0000256" key="6">
    <source>
        <dbReference type="ARBA" id="ARBA00023157"/>
    </source>
</evidence>
<name>A0A396IYK3_MEDTR</name>
<dbReference type="PANTHER" id="PTHR33136:SF36">
    <property type="entry name" value="PROTEIN RALF-LIKE 31"/>
    <property type="match status" value="1"/>
</dbReference>
<dbReference type="Pfam" id="PF05498">
    <property type="entry name" value="RALF"/>
    <property type="match status" value="1"/>
</dbReference>
<keyword evidence="4" id="KW-0372">Hormone</keyword>
<comment type="subcellular location">
    <subcellularLocation>
        <location evidence="1">Secreted</location>
    </subcellularLocation>
</comment>
<dbReference type="GO" id="GO:0040008">
    <property type="term" value="P:regulation of growth"/>
    <property type="evidence" value="ECO:0007669"/>
    <property type="project" value="UniProtKB-ARBA"/>
</dbReference>
<sequence>MSQLRFTSTIFLFLTLLFHAYLPICTSLLPTTVDLNLLKHSEINDAVVITKRVCTKTIGECLTDPEMMMMDSESNRRVLAMQKKYISYDTLKRDMVPCDRPGASYYNCHRRQANPYSRGCEVITACVRG</sequence>
<evidence type="ECO:0000256" key="3">
    <source>
        <dbReference type="ARBA" id="ARBA00022525"/>
    </source>
</evidence>
<dbReference type="AlphaFoldDB" id="A0A396IYK3"/>
<keyword evidence="3" id="KW-0964">Secreted</keyword>
<gene>
    <name evidence="8" type="ORF">MtrunA17_Chr3g0121871</name>
</gene>
<protein>
    <submittedName>
        <fullName evidence="8">Putative rapid ALkalinization Factor</fullName>
    </submittedName>
</protein>
<dbReference type="GO" id="GO:0005576">
    <property type="term" value="C:extracellular region"/>
    <property type="evidence" value="ECO:0007669"/>
    <property type="project" value="UniProtKB-SubCell"/>
</dbReference>
<dbReference type="PANTHER" id="PTHR33136">
    <property type="entry name" value="RAPID ALKALINIZATION FACTOR-LIKE"/>
    <property type="match status" value="1"/>
</dbReference>
<feature type="signal peptide" evidence="7">
    <location>
        <begin position="1"/>
        <end position="27"/>
    </location>
</feature>
<evidence type="ECO:0000256" key="7">
    <source>
        <dbReference type="SAM" id="SignalP"/>
    </source>
</evidence>
<keyword evidence="5 7" id="KW-0732">Signal</keyword>
<dbReference type="Proteomes" id="UP000265566">
    <property type="component" value="Chromosome 3"/>
</dbReference>
<dbReference type="Gramene" id="rna17609">
    <property type="protein sequence ID" value="RHN69175.1"/>
    <property type="gene ID" value="gene17609"/>
</dbReference>
<dbReference type="InterPro" id="IPR008801">
    <property type="entry name" value="RALF"/>
</dbReference>
<organism evidence="8">
    <name type="scientific">Medicago truncatula</name>
    <name type="common">Barrel medic</name>
    <name type="synonym">Medicago tribuloides</name>
    <dbReference type="NCBI Taxonomy" id="3880"/>
    <lineage>
        <taxon>Eukaryota</taxon>
        <taxon>Viridiplantae</taxon>
        <taxon>Streptophyta</taxon>
        <taxon>Embryophyta</taxon>
        <taxon>Tracheophyta</taxon>
        <taxon>Spermatophyta</taxon>
        <taxon>Magnoliopsida</taxon>
        <taxon>eudicotyledons</taxon>
        <taxon>Gunneridae</taxon>
        <taxon>Pentapetalae</taxon>
        <taxon>rosids</taxon>
        <taxon>fabids</taxon>
        <taxon>Fabales</taxon>
        <taxon>Fabaceae</taxon>
        <taxon>Papilionoideae</taxon>
        <taxon>50 kb inversion clade</taxon>
        <taxon>NPAAA clade</taxon>
        <taxon>Hologalegina</taxon>
        <taxon>IRL clade</taxon>
        <taxon>Trifolieae</taxon>
        <taxon>Medicago</taxon>
    </lineage>
</organism>